<sequence>MRTVPRPTTPSVSGDELAGVWRLVSYHDLDEHGARHPGPLGLAPDGLLFYAPDGHLSVTMMRTSAAQPGDQTFNSYAGTWRREGDRVTHTIHLAPDPAWVGTEQIRELALEGDRLRLYGTALIGPPRRRVLEWHRIGWGVAD</sequence>
<proteinExistence type="predicted"/>
<dbReference type="KEGG" id="saqu:EJC51_00990"/>
<name>A0A3S9HS05_9ACTN</name>
<keyword evidence="3" id="KW-1185">Reference proteome</keyword>
<gene>
    <name evidence="2" type="ORF">EJC51_00990</name>
</gene>
<reference evidence="2 3" key="1">
    <citation type="submission" date="2018-12" db="EMBL/GenBank/DDBJ databases">
        <authorList>
            <person name="Li K."/>
        </authorList>
    </citation>
    <scope>NUCLEOTIDE SEQUENCE [LARGE SCALE GENOMIC DNA]</scope>
    <source>
        <strain evidence="3">CR22</strain>
    </source>
</reference>
<dbReference type="InterPro" id="IPR024311">
    <property type="entry name" value="Lipocalin-like"/>
</dbReference>
<organism evidence="2 3">
    <name type="scientific">Streptomyces aquilus</name>
    <dbReference type="NCBI Taxonomy" id="2548456"/>
    <lineage>
        <taxon>Bacteria</taxon>
        <taxon>Bacillati</taxon>
        <taxon>Actinomycetota</taxon>
        <taxon>Actinomycetes</taxon>
        <taxon>Kitasatosporales</taxon>
        <taxon>Streptomycetaceae</taxon>
        <taxon>Streptomyces</taxon>
    </lineage>
</organism>
<dbReference type="AlphaFoldDB" id="A0A3S9HS05"/>
<protein>
    <recommendedName>
        <fullName evidence="1">Lipocalin-like domain-containing protein</fullName>
    </recommendedName>
</protein>
<evidence type="ECO:0000259" key="1">
    <source>
        <dbReference type="Pfam" id="PF13924"/>
    </source>
</evidence>
<accession>A0A3S9HS05</accession>
<feature type="domain" description="Lipocalin-like" evidence="1">
    <location>
        <begin position="19"/>
        <end position="118"/>
    </location>
</feature>
<dbReference type="EMBL" id="CP034463">
    <property type="protein sequence ID" value="AZP14855.1"/>
    <property type="molecule type" value="Genomic_DNA"/>
</dbReference>
<dbReference type="Proteomes" id="UP000280197">
    <property type="component" value="Chromosome"/>
</dbReference>
<evidence type="ECO:0000313" key="3">
    <source>
        <dbReference type="Proteomes" id="UP000280197"/>
    </source>
</evidence>
<evidence type="ECO:0000313" key="2">
    <source>
        <dbReference type="EMBL" id="AZP14855.1"/>
    </source>
</evidence>
<dbReference type="Pfam" id="PF13924">
    <property type="entry name" value="Lipocalin_5"/>
    <property type="match status" value="1"/>
</dbReference>